<sequence length="139" mass="15126">MLEVLQNPHLRSRHWAALSHVLDLKVGKDGAPLLTFGQAGSPAGPGRVEEHHAVSWNLGAFLPELLAVANRATQEHHIEVALEHLTDIWGGMELPIERNEDGIGFASLQLLQDELAKSQQLVAAAFASAVHGDRAKPWQ</sequence>
<keyword evidence="3" id="KW-1185">Reference proteome</keyword>
<accession>A0ABP0P7L6</accession>
<protein>
    <submittedName>
        <fullName evidence="2">Axonemal</fullName>
    </submittedName>
</protein>
<comment type="caution">
    <text evidence="2">The sequence shown here is derived from an EMBL/GenBank/DDBJ whole genome shotgun (WGS) entry which is preliminary data.</text>
</comment>
<name>A0ABP0P7L6_9DINO</name>
<dbReference type="InterPro" id="IPR013602">
    <property type="entry name" value="Dynein_heavy_linker"/>
</dbReference>
<evidence type="ECO:0000313" key="3">
    <source>
        <dbReference type="Proteomes" id="UP001642464"/>
    </source>
</evidence>
<dbReference type="Proteomes" id="UP001642464">
    <property type="component" value="Unassembled WGS sequence"/>
</dbReference>
<proteinExistence type="predicted"/>
<feature type="non-terminal residue" evidence="2">
    <location>
        <position position="139"/>
    </location>
</feature>
<dbReference type="EMBL" id="CAXAMM010033235">
    <property type="protein sequence ID" value="CAK9070944.1"/>
    <property type="molecule type" value="Genomic_DNA"/>
</dbReference>
<evidence type="ECO:0000313" key="2">
    <source>
        <dbReference type="EMBL" id="CAK9070944.1"/>
    </source>
</evidence>
<feature type="domain" description="Dynein heavy chain linker" evidence="1">
    <location>
        <begin position="2"/>
        <end position="138"/>
    </location>
</feature>
<dbReference type="Pfam" id="PF08393">
    <property type="entry name" value="DHC_N2"/>
    <property type="match status" value="1"/>
</dbReference>
<evidence type="ECO:0000259" key="1">
    <source>
        <dbReference type="Pfam" id="PF08393"/>
    </source>
</evidence>
<organism evidence="2 3">
    <name type="scientific">Durusdinium trenchii</name>
    <dbReference type="NCBI Taxonomy" id="1381693"/>
    <lineage>
        <taxon>Eukaryota</taxon>
        <taxon>Sar</taxon>
        <taxon>Alveolata</taxon>
        <taxon>Dinophyceae</taxon>
        <taxon>Suessiales</taxon>
        <taxon>Symbiodiniaceae</taxon>
        <taxon>Durusdinium</taxon>
    </lineage>
</organism>
<gene>
    <name evidence="2" type="ORF">SCF082_LOCUS35192</name>
</gene>
<reference evidence="2 3" key="1">
    <citation type="submission" date="2024-02" db="EMBL/GenBank/DDBJ databases">
        <authorList>
            <person name="Chen Y."/>
            <person name="Shah S."/>
            <person name="Dougan E. K."/>
            <person name="Thang M."/>
            <person name="Chan C."/>
        </authorList>
    </citation>
    <scope>NUCLEOTIDE SEQUENCE [LARGE SCALE GENOMIC DNA]</scope>
</reference>